<evidence type="ECO:0000313" key="2">
    <source>
        <dbReference type="Proteomes" id="UP000661280"/>
    </source>
</evidence>
<dbReference type="AlphaFoldDB" id="A0A7R7W2Z7"/>
<proteinExistence type="predicted"/>
<dbReference type="KEGG" id="aluc:AKAW2_20281S"/>
<reference evidence="1" key="2">
    <citation type="submission" date="2021-02" db="EMBL/GenBank/DDBJ databases">
        <title>Aspergillus luchuensis mut. kawachii IFO 4304 genome sequence.</title>
        <authorList>
            <person name="Mori K."/>
            <person name="Kadooka C."/>
            <person name="Goto M."/>
            <person name="Futagami T."/>
        </authorList>
    </citation>
    <scope>NUCLEOTIDE SEQUENCE</scope>
    <source>
        <strain evidence="1">IFO 4308</strain>
    </source>
</reference>
<reference evidence="1" key="1">
    <citation type="submission" date="2021-01" db="EMBL/GenBank/DDBJ databases">
        <authorList>
            <consortium name="Aspergillus luchuensis mut. kawachii IFO 4304 genome sequencing consortium"/>
            <person name="Kazuki M."/>
            <person name="Futagami T."/>
        </authorList>
    </citation>
    <scope>NUCLEOTIDE SEQUENCE</scope>
    <source>
        <strain evidence="1">IFO 4308</strain>
    </source>
</reference>
<name>A0A7R7W2Z7_ASPKA</name>
<gene>
    <name evidence="1" type="ORF">AKAW2_20281S</name>
</gene>
<organism evidence="1 2">
    <name type="scientific">Aspergillus kawachii</name>
    <name type="common">White koji mold</name>
    <name type="synonym">Aspergillus awamori var. kawachi</name>
    <dbReference type="NCBI Taxonomy" id="1069201"/>
    <lineage>
        <taxon>Eukaryota</taxon>
        <taxon>Fungi</taxon>
        <taxon>Dikarya</taxon>
        <taxon>Ascomycota</taxon>
        <taxon>Pezizomycotina</taxon>
        <taxon>Eurotiomycetes</taxon>
        <taxon>Eurotiomycetidae</taxon>
        <taxon>Eurotiales</taxon>
        <taxon>Aspergillaceae</taxon>
        <taxon>Aspergillus</taxon>
        <taxon>Aspergillus subgen. Circumdati</taxon>
    </lineage>
</organism>
<dbReference type="GeneID" id="64956666"/>
<keyword evidence="2" id="KW-1185">Reference proteome</keyword>
<evidence type="ECO:0000313" key="1">
    <source>
        <dbReference type="EMBL" id="BCR95341.1"/>
    </source>
</evidence>
<accession>A0A7R7W2Z7</accession>
<dbReference type="Proteomes" id="UP000661280">
    <property type="component" value="Chromosome 2"/>
</dbReference>
<sequence>MMLIDLFVNLFGGSQPPDPVQEFIDHVAKCLVGEFDKAPPPKLDYTIPSVTYESGKVTGITIKGENTTADEISIPNARIIVTSGSDDVCLFSTSEFELVEDSDPDKDSDGHLYVTPNSKAEGTLSSSVLGDEMEYHEYDLVVGGNKKDTENSLHKLILQAKESFTAVWTGKINKSGRSLVEIIEKSDLDKCHVQYTVLRI</sequence>
<dbReference type="OrthoDB" id="4428759at2759"/>
<dbReference type="EMBL" id="AP024426">
    <property type="protein sequence ID" value="BCR95341.1"/>
    <property type="molecule type" value="Genomic_DNA"/>
</dbReference>
<dbReference type="RefSeq" id="XP_041539107.1">
    <property type="nucleotide sequence ID" value="XM_041684976.1"/>
</dbReference>
<protein>
    <submittedName>
        <fullName evidence="1">Uncharacterized protein</fullName>
    </submittedName>
</protein>